<dbReference type="Gene3D" id="3.40.190.10">
    <property type="entry name" value="Periplasmic binding protein-like II"/>
    <property type="match status" value="2"/>
</dbReference>
<proteinExistence type="predicted"/>
<name>A0A1C7IFL8_9FIRM</name>
<dbReference type="AlphaFoldDB" id="A0A1C7IFL8"/>
<evidence type="ECO:0000313" key="2">
    <source>
        <dbReference type="EMBL" id="ANU78385.2"/>
    </source>
</evidence>
<feature type="compositionally biased region" description="Basic and acidic residues" evidence="1">
    <location>
        <begin position="50"/>
        <end position="60"/>
    </location>
</feature>
<dbReference type="PANTHER" id="PTHR43649:SF14">
    <property type="entry name" value="BLR3389 PROTEIN"/>
    <property type="match status" value="1"/>
</dbReference>
<organism evidence="2 3">
    <name type="scientific">Blautia pseudococcoides</name>
    <dbReference type="NCBI Taxonomy" id="1796616"/>
    <lineage>
        <taxon>Bacteria</taxon>
        <taxon>Bacillati</taxon>
        <taxon>Bacillota</taxon>
        <taxon>Clostridia</taxon>
        <taxon>Lachnospirales</taxon>
        <taxon>Lachnospiraceae</taxon>
        <taxon>Blautia</taxon>
    </lineage>
</organism>
<dbReference type="KEGG" id="byl:A4V09_23110"/>
<dbReference type="SUPFAM" id="SSF53850">
    <property type="entry name" value="Periplasmic binding protein-like II"/>
    <property type="match status" value="1"/>
</dbReference>
<dbReference type="Proteomes" id="UP000092574">
    <property type="component" value="Chromosome"/>
</dbReference>
<dbReference type="STRING" id="1796616.A4V09_23110"/>
<evidence type="ECO:0000256" key="1">
    <source>
        <dbReference type="SAM" id="MobiDB-lite"/>
    </source>
</evidence>
<dbReference type="OrthoDB" id="9808332at2"/>
<dbReference type="PANTHER" id="PTHR43649">
    <property type="entry name" value="ARABINOSE-BINDING PROTEIN-RELATED"/>
    <property type="match status" value="1"/>
</dbReference>
<feature type="region of interest" description="Disordered" evidence="1">
    <location>
        <begin position="47"/>
        <end position="70"/>
    </location>
</feature>
<accession>A0A1C7IFL8</accession>
<protein>
    <recommendedName>
        <fullName evidence="4">Multiple sugar transport system substrate-binding protein</fullName>
    </recommendedName>
</protein>
<reference evidence="2" key="1">
    <citation type="submission" date="2017-04" db="EMBL/GenBank/DDBJ databases">
        <title>Complete Genome Sequences of Twelve Strains of a Stable Defined Moderately Diverse Mouse Microbiota 2 (sDMDMm2).</title>
        <authorList>
            <person name="Uchimura Y."/>
            <person name="Wyss M."/>
            <person name="Brugiroux S."/>
            <person name="Limenitakis J.P."/>
            <person name="Stecher B."/>
            <person name="McCoy K.D."/>
            <person name="Macpherson A.J."/>
        </authorList>
    </citation>
    <scope>NUCLEOTIDE SEQUENCE</scope>
    <source>
        <strain evidence="2">YL58</strain>
    </source>
</reference>
<dbReference type="EMBL" id="CP015405">
    <property type="protein sequence ID" value="ANU78385.2"/>
    <property type="molecule type" value="Genomic_DNA"/>
</dbReference>
<dbReference type="Pfam" id="PF01547">
    <property type="entry name" value="SBP_bac_1"/>
    <property type="match status" value="1"/>
</dbReference>
<keyword evidence="3" id="KW-1185">Reference proteome</keyword>
<dbReference type="InterPro" id="IPR006059">
    <property type="entry name" value="SBP"/>
</dbReference>
<evidence type="ECO:0008006" key="4">
    <source>
        <dbReference type="Google" id="ProtNLM"/>
    </source>
</evidence>
<gene>
    <name evidence="2" type="ORF">A4V09_23110</name>
</gene>
<dbReference type="InterPro" id="IPR050490">
    <property type="entry name" value="Bact_solute-bd_prot1"/>
</dbReference>
<evidence type="ECO:0000313" key="3">
    <source>
        <dbReference type="Proteomes" id="UP000092574"/>
    </source>
</evidence>
<sequence>MLLCTHQKEKPESWFWCKGGGIYMFKKKIAGLLAAMMCVSLVGCGSGGDKPADETKKAETEESGGSSAESDVIKMAVGADRVEFYRGLADEYEKQNPGKKVEIIEIVNGSDMYTKITMMMQSKETSPDLITEDGFMIMSDAEAGYLEPLDEFMKNWEDAGQFEEAILDGAKGADGVQYGVPFSTDTQCLWYDKKLMEEAGVSVPFQPKNWDEIIEAGKKLKEVGGEGFIPFFLYASKTSPEETSMRTFQELYSGTGGTLYDFDTKKWVVDKENLLKVYNFVNDVYNVEKIGAPLSIVSQQKVEDLFVSDYMKNGKLGMIFTGSWVPGNWGEGRTYEWPEGLDTWAAAKIPTYDGSGDGFSTMSGGWTWAIPKNANNKTGGEELLKFIAGKESQLKYAMYSGDLAVRKDVMEDETYLSQKMSVVKEAGEMLPYAHFRPSVEGYSTLTTMFTEVVESIAMGSASPDDAAAAFESEMKRIVGEENVTVK</sequence>